<dbReference type="SUPFAM" id="SSF101262">
    <property type="entry name" value="Methenyltetrahydrofolate cyclohydrolase-like"/>
    <property type="match status" value="1"/>
</dbReference>
<proteinExistence type="predicted"/>
<dbReference type="Gene3D" id="1.20.120.680">
    <property type="entry name" value="Formiminotetrahydrofolate cyclodeaminase monomer, up-and-down helical bundle"/>
    <property type="match status" value="1"/>
</dbReference>
<dbReference type="RefSeq" id="WP_260191612.1">
    <property type="nucleotide sequence ID" value="NZ_JAFFZE010000012.1"/>
</dbReference>
<evidence type="ECO:0000313" key="2">
    <source>
        <dbReference type="EMBL" id="MCT2584204.1"/>
    </source>
</evidence>
<dbReference type="InterPro" id="IPR036178">
    <property type="entry name" value="Formintransfe-cycloase-like_sf"/>
</dbReference>
<name>A0ABT2J8K4_9PSEU</name>
<dbReference type="EMBL" id="JAFFZE010000012">
    <property type="protein sequence ID" value="MCT2584204.1"/>
    <property type="molecule type" value="Genomic_DNA"/>
</dbReference>
<accession>A0ABT2J8K4</accession>
<sequence length="155" mass="15564">MSFLQLSVGGLLERVAARTPAPGGGAVAALTGASAAALVAMAARFSGEPADRAEALRAELEPLADADAAAYTAVLAARRLPRDDPNRAARIADAMTEATEVPRRVAAAATEVAELAAALVERGNPNLVGDARVGELLARAAADAATALVRINEAG</sequence>
<feature type="domain" description="Cyclodeaminase/cyclohydrolase" evidence="1">
    <location>
        <begin position="8"/>
        <end position="152"/>
    </location>
</feature>
<dbReference type="Pfam" id="PF04961">
    <property type="entry name" value="FTCD_C"/>
    <property type="match status" value="1"/>
</dbReference>
<keyword evidence="3" id="KW-1185">Reference proteome</keyword>
<reference evidence="2 3" key="1">
    <citation type="submission" date="2021-02" db="EMBL/GenBank/DDBJ databases">
        <title>Actinophytocola xerophila sp. nov., isolated from soil of cotton cropping field.</title>
        <authorList>
            <person name="Huang R."/>
            <person name="Chen X."/>
            <person name="Ge X."/>
            <person name="Liu W."/>
        </authorList>
    </citation>
    <scope>NUCLEOTIDE SEQUENCE [LARGE SCALE GENOMIC DNA]</scope>
    <source>
        <strain evidence="2 3">S1-96</strain>
    </source>
</reference>
<comment type="caution">
    <text evidence="2">The sequence shown here is derived from an EMBL/GenBank/DDBJ whole genome shotgun (WGS) entry which is preliminary data.</text>
</comment>
<gene>
    <name evidence="2" type="ORF">JT362_13855</name>
</gene>
<dbReference type="Proteomes" id="UP001156441">
    <property type="component" value="Unassembled WGS sequence"/>
</dbReference>
<organism evidence="2 3">
    <name type="scientific">Actinophytocola gossypii</name>
    <dbReference type="NCBI Taxonomy" id="2812003"/>
    <lineage>
        <taxon>Bacteria</taxon>
        <taxon>Bacillati</taxon>
        <taxon>Actinomycetota</taxon>
        <taxon>Actinomycetes</taxon>
        <taxon>Pseudonocardiales</taxon>
        <taxon>Pseudonocardiaceae</taxon>
    </lineage>
</organism>
<evidence type="ECO:0000313" key="3">
    <source>
        <dbReference type="Proteomes" id="UP001156441"/>
    </source>
</evidence>
<dbReference type="InterPro" id="IPR007044">
    <property type="entry name" value="Cyclodeamin/CycHdrlase"/>
</dbReference>
<evidence type="ECO:0000259" key="1">
    <source>
        <dbReference type="Pfam" id="PF04961"/>
    </source>
</evidence>
<protein>
    <submittedName>
        <fullName evidence="2">Cyclodeaminase/cyclohydrolase family protein</fullName>
    </submittedName>
</protein>